<name>A0ACC1IPN2_9FUNG</name>
<gene>
    <name evidence="1" type="ORF">LPJ66_002723</name>
</gene>
<evidence type="ECO:0000313" key="2">
    <source>
        <dbReference type="Proteomes" id="UP001150581"/>
    </source>
</evidence>
<accession>A0ACC1IPN2</accession>
<proteinExistence type="predicted"/>
<dbReference type="Proteomes" id="UP001150581">
    <property type="component" value="Unassembled WGS sequence"/>
</dbReference>
<sequence>MADYEREALLIELADIEKRLKNKESMQIIKELKAIYALRASLVKGNLYFECKFTDRNPEVQIIKRYLRECEAKMKHLEKIRNSWQSIADLYNMKSAELCYDYKRGKIEDKDTVTDAEDDLERMWTMYDKFAGEYKTAREEHDELRDKLKTIYDEYRDAYTEAKGSFLDD</sequence>
<reference evidence="1" key="1">
    <citation type="submission" date="2022-07" db="EMBL/GenBank/DDBJ databases">
        <title>Phylogenomic reconstructions and comparative analyses of Kickxellomycotina fungi.</title>
        <authorList>
            <person name="Reynolds N.K."/>
            <person name="Stajich J.E."/>
            <person name="Barry K."/>
            <person name="Grigoriev I.V."/>
            <person name="Crous P."/>
            <person name="Smith M.E."/>
        </authorList>
    </citation>
    <scope>NUCLEOTIDE SEQUENCE</scope>
    <source>
        <strain evidence="1">Benny 63K</strain>
    </source>
</reference>
<protein>
    <submittedName>
        <fullName evidence="1">Uncharacterized protein</fullName>
    </submittedName>
</protein>
<comment type="caution">
    <text evidence="1">The sequence shown here is derived from an EMBL/GenBank/DDBJ whole genome shotgun (WGS) entry which is preliminary data.</text>
</comment>
<evidence type="ECO:0000313" key="1">
    <source>
        <dbReference type="EMBL" id="KAJ1898467.1"/>
    </source>
</evidence>
<keyword evidence="2" id="KW-1185">Reference proteome</keyword>
<organism evidence="1 2">
    <name type="scientific">Kickxella alabastrina</name>
    <dbReference type="NCBI Taxonomy" id="61397"/>
    <lineage>
        <taxon>Eukaryota</taxon>
        <taxon>Fungi</taxon>
        <taxon>Fungi incertae sedis</taxon>
        <taxon>Zoopagomycota</taxon>
        <taxon>Kickxellomycotina</taxon>
        <taxon>Kickxellomycetes</taxon>
        <taxon>Kickxellales</taxon>
        <taxon>Kickxellaceae</taxon>
        <taxon>Kickxella</taxon>
    </lineage>
</organism>
<dbReference type="EMBL" id="JANBPG010000236">
    <property type="protein sequence ID" value="KAJ1898467.1"/>
    <property type="molecule type" value="Genomic_DNA"/>
</dbReference>